<evidence type="ECO:0000313" key="1">
    <source>
        <dbReference type="EMBL" id="EQD42039.1"/>
    </source>
</evidence>
<proteinExistence type="predicted"/>
<reference evidence="1" key="2">
    <citation type="journal article" date="2014" name="ISME J.">
        <title>Microbial stratification in low pH oxic and suboxic macroscopic growths along an acid mine drainage.</title>
        <authorList>
            <person name="Mendez-Garcia C."/>
            <person name="Mesa V."/>
            <person name="Sprenger R.R."/>
            <person name="Richter M."/>
            <person name="Diez M.S."/>
            <person name="Solano J."/>
            <person name="Bargiela R."/>
            <person name="Golyshina O.V."/>
            <person name="Manteca A."/>
            <person name="Ramos J.L."/>
            <person name="Gallego J.R."/>
            <person name="Llorente I."/>
            <person name="Martins Dos Santos V.A."/>
            <person name="Jensen O.N."/>
            <person name="Pelaez A.I."/>
            <person name="Sanchez J."/>
            <person name="Ferrer M."/>
        </authorList>
    </citation>
    <scope>NUCLEOTIDE SEQUENCE</scope>
</reference>
<gene>
    <name evidence="1" type="ORF">B1B_14238</name>
</gene>
<organism evidence="1">
    <name type="scientific">mine drainage metagenome</name>
    <dbReference type="NCBI Taxonomy" id="410659"/>
    <lineage>
        <taxon>unclassified sequences</taxon>
        <taxon>metagenomes</taxon>
        <taxon>ecological metagenomes</taxon>
    </lineage>
</organism>
<name>T1AMV2_9ZZZZ</name>
<comment type="caution">
    <text evidence="1">The sequence shown here is derived from an EMBL/GenBank/DDBJ whole genome shotgun (WGS) entry which is preliminary data.</text>
</comment>
<dbReference type="GO" id="GO:0003677">
    <property type="term" value="F:DNA binding"/>
    <property type="evidence" value="ECO:0007669"/>
    <property type="project" value="UniProtKB-KW"/>
</dbReference>
<accession>T1AMV2</accession>
<keyword evidence="1" id="KW-0371">Homeobox</keyword>
<dbReference type="EMBL" id="AUZY01009419">
    <property type="protein sequence ID" value="EQD42039.1"/>
    <property type="molecule type" value="Genomic_DNA"/>
</dbReference>
<dbReference type="AlphaFoldDB" id="T1AMV2"/>
<feature type="non-terminal residue" evidence="1">
    <location>
        <position position="134"/>
    </location>
</feature>
<reference evidence="1" key="1">
    <citation type="submission" date="2013-08" db="EMBL/GenBank/DDBJ databases">
        <authorList>
            <person name="Mendez C."/>
            <person name="Richter M."/>
            <person name="Ferrer M."/>
            <person name="Sanchez J."/>
        </authorList>
    </citation>
    <scope>NUCLEOTIDE SEQUENCE</scope>
</reference>
<sequence>MILPALLATGLLETAACVYGVRRRAFYGLRSLVLSIVFCCVLGEPRAEGLTRTDPVDLGRLLGLDRAPEVRTLRRRTEELAATGKSAQLIDALARHHLVAHDEAAGVLYVDGHVRAYHGGRELPKAHVARIRLA</sequence>
<keyword evidence="1" id="KW-0238">DNA-binding</keyword>
<dbReference type="Pfam" id="PF21804">
    <property type="entry name" value="Transposase_29"/>
    <property type="match status" value="1"/>
</dbReference>
<dbReference type="InterPro" id="IPR049343">
    <property type="entry name" value="Transposase_29"/>
</dbReference>
<protein>
    <submittedName>
        <fullName evidence="1">Homeodomain-like insertion element (DNA transposition)</fullName>
    </submittedName>
</protein>